<evidence type="ECO:0000313" key="4">
    <source>
        <dbReference type="Proteomes" id="UP001201163"/>
    </source>
</evidence>
<feature type="domain" description="DUF6535" evidence="2">
    <location>
        <begin position="98"/>
        <end position="160"/>
    </location>
</feature>
<evidence type="ECO:0000313" key="3">
    <source>
        <dbReference type="EMBL" id="KAH8991204.1"/>
    </source>
</evidence>
<evidence type="ECO:0000259" key="2">
    <source>
        <dbReference type="Pfam" id="PF20153"/>
    </source>
</evidence>
<gene>
    <name evidence="3" type="ORF">EDB92DRAFT_1816390</name>
</gene>
<reference evidence="3" key="1">
    <citation type="submission" date="2022-01" db="EMBL/GenBank/DDBJ databases">
        <title>Comparative genomics reveals a dynamic genome evolution in the ectomycorrhizal milk-cap (Lactarius) mushrooms.</title>
        <authorList>
            <consortium name="DOE Joint Genome Institute"/>
            <person name="Lebreton A."/>
            <person name="Tang N."/>
            <person name="Kuo A."/>
            <person name="LaButti K."/>
            <person name="Drula E."/>
            <person name="Barry K."/>
            <person name="Clum A."/>
            <person name="Lipzen A."/>
            <person name="Mousain D."/>
            <person name="Ng V."/>
            <person name="Wang R."/>
            <person name="Wang X."/>
            <person name="Dai Y."/>
            <person name="Henrissat B."/>
            <person name="Grigoriev I.V."/>
            <person name="Guerin-Laguette A."/>
            <person name="Yu F."/>
            <person name="Martin F.M."/>
        </authorList>
    </citation>
    <scope>NUCLEOTIDE SEQUENCE</scope>
    <source>
        <strain evidence="3">QP</strain>
    </source>
</reference>
<organism evidence="3 4">
    <name type="scientific">Lactarius akahatsu</name>
    <dbReference type="NCBI Taxonomy" id="416441"/>
    <lineage>
        <taxon>Eukaryota</taxon>
        <taxon>Fungi</taxon>
        <taxon>Dikarya</taxon>
        <taxon>Basidiomycota</taxon>
        <taxon>Agaricomycotina</taxon>
        <taxon>Agaricomycetes</taxon>
        <taxon>Russulales</taxon>
        <taxon>Russulaceae</taxon>
        <taxon>Lactarius</taxon>
    </lineage>
</organism>
<protein>
    <recommendedName>
        <fullName evidence="2">DUF6535 domain-containing protein</fullName>
    </recommendedName>
</protein>
<name>A0AAD4LL34_9AGAM</name>
<sequence>MLKSQMGVAKSGLYVLSYSLTPGACPNLIDITIPIMSQVVAQKENPSQNVKNDDAVSSKKAKKWTRTMWKIGKELRIGTSFSTRTCSKIPTSSPGPLQIFQQLPNASGNDNGEFLSRSFFVPPRSVLFINSAWFLSLVLSLICALLATLFQHGSKNISMPSDGTTHLMSAPTFASFSPEAPASSASSAR</sequence>
<keyword evidence="1" id="KW-1133">Transmembrane helix</keyword>
<dbReference type="EMBL" id="JAKELL010000027">
    <property type="protein sequence ID" value="KAH8991204.1"/>
    <property type="molecule type" value="Genomic_DNA"/>
</dbReference>
<accession>A0AAD4LL34</accession>
<keyword evidence="4" id="KW-1185">Reference proteome</keyword>
<feature type="transmembrane region" description="Helical" evidence="1">
    <location>
        <begin position="126"/>
        <end position="150"/>
    </location>
</feature>
<evidence type="ECO:0000256" key="1">
    <source>
        <dbReference type="SAM" id="Phobius"/>
    </source>
</evidence>
<dbReference type="Proteomes" id="UP001201163">
    <property type="component" value="Unassembled WGS sequence"/>
</dbReference>
<dbReference type="InterPro" id="IPR045338">
    <property type="entry name" value="DUF6535"/>
</dbReference>
<dbReference type="AlphaFoldDB" id="A0AAD4LL34"/>
<keyword evidence="1" id="KW-0472">Membrane</keyword>
<comment type="caution">
    <text evidence="3">The sequence shown here is derived from an EMBL/GenBank/DDBJ whole genome shotgun (WGS) entry which is preliminary data.</text>
</comment>
<proteinExistence type="predicted"/>
<keyword evidence="1" id="KW-0812">Transmembrane</keyword>
<dbReference type="Pfam" id="PF20153">
    <property type="entry name" value="DUF6535"/>
    <property type="match status" value="1"/>
</dbReference>